<comment type="caution">
    <text evidence="2">The sequence shown here is derived from an EMBL/GenBank/DDBJ whole genome shotgun (WGS) entry which is preliminary data.</text>
</comment>
<evidence type="ECO:0000259" key="1">
    <source>
        <dbReference type="Pfam" id="PF01636"/>
    </source>
</evidence>
<protein>
    <recommendedName>
        <fullName evidence="1">Aminoglycoside phosphotransferase domain-containing protein</fullName>
    </recommendedName>
</protein>
<evidence type="ECO:0000313" key="2">
    <source>
        <dbReference type="EMBL" id="MBY6276297.1"/>
    </source>
</evidence>
<dbReference type="AlphaFoldDB" id="A0A953I3K8"/>
<dbReference type="Proteomes" id="UP000732377">
    <property type="component" value="Unassembled WGS sequence"/>
</dbReference>
<dbReference type="InterPro" id="IPR011009">
    <property type="entry name" value="Kinase-like_dom_sf"/>
</dbReference>
<dbReference type="Pfam" id="PF01636">
    <property type="entry name" value="APH"/>
    <property type="match status" value="1"/>
</dbReference>
<accession>A0A953I3K8</accession>
<evidence type="ECO:0000313" key="3">
    <source>
        <dbReference type="Proteomes" id="UP000732377"/>
    </source>
</evidence>
<organism evidence="2 3">
    <name type="scientific">Symbiobacterium thermophilum</name>
    <dbReference type="NCBI Taxonomy" id="2734"/>
    <lineage>
        <taxon>Bacteria</taxon>
        <taxon>Bacillati</taxon>
        <taxon>Bacillota</taxon>
        <taxon>Clostridia</taxon>
        <taxon>Eubacteriales</taxon>
        <taxon>Symbiobacteriaceae</taxon>
        <taxon>Symbiobacterium</taxon>
    </lineage>
</organism>
<sequence length="157" mass="17349">MPVSGPAGVSAPGHPRGRRSAWSSLLAGVPLARRQRLYPEVRAFDEARPHVLLHGDFGWRNLLLCDDGTLVLLDFERAVIGPAWLDQAKCLDRELRLPQDREGFLQGMKRHPGCRWPDHRRPISRASGSGSRRGFCCLPASTRTSPSPSTAGAFCNR</sequence>
<proteinExistence type="predicted"/>
<feature type="domain" description="Aminoglycoside phosphotransferase" evidence="1">
    <location>
        <begin position="33"/>
        <end position="106"/>
    </location>
</feature>
<dbReference type="EMBL" id="PIUK01000071">
    <property type="protein sequence ID" value="MBY6276297.1"/>
    <property type="molecule type" value="Genomic_DNA"/>
</dbReference>
<reference evidence="2" key="1">
    <citation type="submission" date="2017-11" db="EMBL/GenBank/DDBJ databases">
        <title>Three new genomes from thermophilic consortium.</title>
        <authorList>
            <person name="Quaggio R."/>
            <person name="Amgarten D."/>
            <person name="Setubal J.C."/>
        </authorList>
    </citation>
    <scope>NUCLEOTIDE SEQUENCE</scope>
    <source>
        <strain evidence="2">ZCTH01-B2</strain>
    </source>
</reference>
<dbReference type="SUPFAM" id="SSF56112">
    <property type="entry name" value="Protein kinase-like (PK-like)"/>
    <property type="match status" value="1"/>
</dbReference>
<name>A0A953I3K8_SYMTR</name>
<dbReference type="Gene3D" id="3.90.1200.10">
    <property type="match status" value="1"/>
</dbReference>
<dbReference type="InterPro" id="IPR002575">
    <property type="entry name" value="Aminoglycoside_PTrfase"/>
</dbReference>
<gene>
    <name evidence="2" type="ORF">CWE10_08750</name>
</gene>